<sequence>MITVHSLAFSRAVRVVWLLEELGETYELKTYARTEAYRAPPALKAIHPLGKSPVIEDGGLVLGESAAILRYVDGRYGGHRHSPDPGTDAHAIHDEWLDFVEGSMARSVIAAFWAKKNGGAVEEKMRTEYATIMAYLARTLADRDFLMGGRPMLADIQISYLLAMAEASGVLGDHPAVLAYFKRLEAMAGLRRAVARTGPIMPPL</sequence>
<dbReference type="Gene3D" id="3.40.30.10">
    <property type="entry name" value="Glutaredoxin"/>
    <property type="match status" value="1"/>
</dbReference>
<dbReference type="InterPro" id="IPR036249">
    <property type="entry name" value="Thioredoxin-like_sf"/>
</dbReference>
<name>A0ABU5I237_9HYPH</name>
<dbReference type="SFLD" id="SFLDG00358">
    <property type="entry name" value="Main_(cytGST)"/>
    <property type="match status" value="1"/>
</dbReference>
<reference evidence="3 4" key="1">
    <citation type="submission" date="2023-12" db="EMBL/GenBank/DDBJ databases">
        <title>Description of Novel Strain Fulvimarina sp. 2208YS6-2-32 isolated from Uroteuthis (Photololigo) edulis.</title>
        <authorList>
            <person name="Park J.-S."/>
        </authorList>
    </citation>
    <scope>NUCLEOTIDE SEQUENCE [LARGE SCALE GENOMIC DNA]</scope>
    <source>
        <strain evidence="3 4">2208YS6-2-32</strain>
    </source>
</reference>
<accession>A0ABU5I237</accession>
<dbReference type="SFLD" id="SFLDG01150">
    <property type="entry name" value="Main.1:_Beta-like"/>
    <property type="match status" value="1"/>
</dbReference>
<dbReference type="SUPFAM" id="SSF52833">
    <property type="entry name" value="Thioredoxin-like"/>
    <property type="match status" value="1"/>
</dbReference>
<keyword evidence="4" id="KW-1185">Reference proteome</keyword>
<dbReference type="PANTHER" id="PTHR44051">
    <property type="entry name" value="GLUTATHIONE S-TRANSFERASE-RELATED"/>
    <property type="match status" value="1"/>
</dbReference>
<dbReference type="Pfam" id="PF02798">
    <property type="entry name" value="GST_N"/>
    <property type="match status" value="1"/>
</dbReference>
<evidence type="ECO:0000313" key="4">
    <source>
        <dbReference type="Proteomes" id="UP001294412"/>
    </source>
</evidence>
<proteinExistence type="predicted"/>
<dbReference type="InterPro" id="IPR040079">
    <property type="entry name" value="Glutathione_S-Trfase"/>
</dbReference>
<dbReference type="PANTHER" id="PTHR44051:SF9">
    <property type="entry name" value="GLUTATHIONE S-TRANSFERASE 1"/>
    <property type="match status" value="1"/>
</dbReference>
<protein>
    <submittedName>
        <fullName evidence="3">Glutathione S-transferase</fullName>
    </submittedName>
</protein>
<dbReference type="InterPro" id="IPR036282">
    <property type="entry name" value="Glutathione-S-Trfase_C_sf"/>
</dbReference>
<dbReference type="CDD" id="cd03046">
    <property type="entry name" value="GST_N_GTT1_like"/>
    <property type="match status" value="1"/>
</dbReference>
<dbReference type="SUPFAM" id="SSF47616">
    <property type="entry name" value="GST C-terminal domain-like"/>
    <property type="match status" value="1"/>
</dbReference>
<dbReference type="EMBL" id="JAXLPB010000002">
    <property type="protein sequence ID" value="MDY8109165.1"/>
    <property type="molecule type" value="Genomic_DNA"/>
</dbReference>
<feature type="domain" description="GST N-terminal" evidence="1">
    <location>
        <begin position="1"/>
        <end position="80"/>
    </location>
</feature>
<dbReference type="Gene3D" id="1.20.1050.10">
    <property type="match status" value="1"/>
</dbReference>
<dbReference type="Pfam" id="PF13410">
    <property type="entry name" value="GST_C_2"/>
    <property type="match status" value="1"/>
</dbReference>
<evidence type="ECO:0000259" key="1">
    <source>
        <dbReference type="PROSITE" id="PS50404"/>
    </source>
</evidence>
<dbReference type="SFLD" id="SFLDS00019">
    <property type="entry name" value="Glutathione_Transferase_(cytos"/>
    <property type="match status" value="1"/>
</dbReference>
<evidence type="ECO:0000313" key="3">
    <source>
        <dbReference type="EMBL" id="MDY8109165.1"/>
    </source>
</evidence>
<dbReference type="Proteomes" id="UP001294412">
    <property type="component" value="Unassembled WGS sequence"/>
</dbReference>
<dbReference type="PROSITE" id="PS50404">
    <property type="entry name" value="GST_NTER"/>
    <property type="match status" value="1"/>
</dbReference>
<dbReference type="PROSITE" id="PS50405">
    <property type="entry name" value="GST_CTER"/>
    <property type="match status" value="1"/>
</dbReference>
<comment type="caution">
    <text evidence="3">The sequence shown here is derived from an EMBL/GenBank/DDBJ whole genome shotgun (WGS) entry which is preliminary data.</text>
</comment>
<feature type="domain" description="GST C-terminal" evidence="2">
    <location>
        <begin position="86"/>
        <end position="204"/>
    </location>
</feature>
<organism evidence="3 4">
    <name type="scientific">Fulvimarina uroteuthidis</name>
    <dbReference type="NCBI Taxonomy" id="3098149"/>
    <lineage>
        <taxon>Bacteria</taxon>
        <taxon>Pseudomonadati</taxon>
        <taxon>Pseudomonadota</taxon>
        <taxon>Alphaproteobacteria</taxon>
        <taxon>Hyphomicrobiales</taxon>
        <taxon>Aurantimonadaceae</taxon>
        <taxon>Fulvimarina</taxon>
    </lineage>
</organism>
<dbReference type="RefSeq" id="WP_322186619.1">
    <property type="nucleotide sequence ID" value="NZ_JAXLPB010000002.1"/>
</dbReference>
<gene>
    <name evidence="3" type="ORF">U0C82_08405</name>
</gene>
<dbReference type="InterPro" id="IPR010987">
    <property type="entry name" value="Glutathione-S-Trfase_C-like"/>
</dbReference>
<dbReference type="InterPro" id="IPR004045">
    <property type="entry name" value="Glutathione_S-Trfase_N"/>
</dbReference>
<evidence type="ECO:0000259" key="2">
    <source>
        <dbReference type="PROSITE" id="PS50405"/>
    </source>
</evidence>